<dbReference type="Gene3D" id="1.25.40.10">
    <property type="entry name" value="Tetratricopeptide repeat domain"/>
    <property type="match status" value="3"/>
</dbReference>
<keyword evidence="1" id="KW-0812">Transmembrane</keyword>
<dbReference type="Pfam" id="PF13181">
    <property type="entry name" value="TPR_8"/>
    <property type="match status" value="1"/>
</dbReference>
<dbReference type="SMART" id="SM00028">
    <property type="entry name" value="TPR"/>
    <property type="match status" value="5"/>
</dbReference>
<feature type="signal peptide" evidence="2">
    <location>
        <begin position="1"/>
        <end position="21"/>
    </location>
</feature>
<proteinExistence type="predicted"/>
<evidence type="ECO:0000256" key="1">
    <source>
        <dbReference type="SAM" id="Phobius"/>
    </source>
</evidence>
<evidence type="ECO:0000313" key="5">
    <source>
        <dbReference type="Proteomes" id="UP001165367"/>
    </source>
</evidence>
<gene>
    <name evidence="4" type="ORF">LZZ85_13790</name>
</gene>
<keyword evidence="2" id="KW-0732">Signal</keyword>
<organism evidence="4 5">
    <name type="scientific">Terrimonas ginsenosidimutans</name>
    <dbReference type="NCBI Taxonomy" id="2908004"/>
    <lineage>
        <taxon>Bacteria</taxon>
        <taxon>Pseudomonadati</taxon>
        <taxon>Bacteroidota</taxon>
        <taxon>Chitinophagia</taxon>
        <taxon>Chitinophagales</taxon>
        <taxon>Chitinophagaceae</taxon>
        <taxon>Terrimonas</taxon>
    </lineage>
</organism>
<dbReference type="PANTHER" id="PTHR10098">
    <property type="entry name" value="RAPSYN-RELATED"/>
    <property type="match status" value="1"/>
</dbReference>
<protein>
    <submittedName>
        <fullName evidence="4">CHAT domain-containing protein</fullName>
    </submittedName>
</protein>
<name>A0ABS9KSR0_9BACT</name>
<keyword evidence="1" id="KW-1133">Transmembrane helix</keyword>
<dbReference type="Proteomes" id="UP001165367">
    <property type="component" value="Unassembled WGS sequence"/>
</dbReference>
<evidence type="ECO:0000259" key="3">
    <source>
        <dbReference type="Pfam" id="PF12770"/>
    </source>
</evidence>
<comment type="caution">
    <text evidence="4">The sequence shown here is derived from an EMBL/GenBank/DDBJ whole genome shotgun (WGS) entry which is preliminary data.</text>
</comment>
<feature type="transmembrane region" description="Helical" evidence="1">
    <location>
        <begin position="1051"/>
        <end position="1068"/>
    </location>
</feature>
<feature type="chain" id="PRO_5045915637" evidence="2">
    <location>
        <begin position="22"/>
        <end position="1073"/>
    </location>
</feature>
<dbReference type="InterPro" id="IPR019734">
    <property type="entry name" value="TPR_rpt"/>
</dbReference>
<dbReference type="RefSeq" id="WP_237872660.1">
    <property type="nucleotide sequence ID" value="NZ_JAKLTR010000008.1"/>
</dbReference>
<feature type="domain" description="CHAT" evidence="3">
    <location>
        <begin position="742"/>
        <end position="1038"/>
    </location>
</feature>
<evidence type="ECO:0000256" key="2">
    <source>
        <dbReference type="SAM" id="SignalP"/>
    </source>
</evidence>
<dbReference type="EMBL" id="JAKLTR010000008">
    <property type="protein sequence ID" value="MCG2615367.1"/>
    <property type="molecule type" value="Genomic_DNA"/>
</dbReference>
<keyword evidence="5" id="KW-1185">Reference proteome</keyword>
<sequence>MIKQTTLLLALLIVLAGTSMAQQPDTKGLLEKALREKSYKYADSVLQAKLNALFQQQAYDSLPAYIMYVGRVEEQLGSPATAEKKIRTLIDKATANANATNALPKMYGELAEYYASVDKLDQAYRTSQQAYKLEEKLSSPRQNFLAALDSDMGTFAFRNGDMNLSQFHRRKAISFYLSHPDADPESFYSAANNMASGMWMASKLDSSLYFFDMALKALARTDSTPINRYYRPAVLQNNMCAIYGVQGRTQKAIETMRACIENLRIYLSIPESIPKKTGAEGFQYMAIDNLGGIYKDLGDYSQALSLEWYSYEQKQKHLEKEPAAVYQSQILLGQLYLAMKDHANALLYLRTGLDNITKLDGDYLFWQADACNSLALLYEEQHDNKKASLYYQKADSLYESSLQGEYDDIYLEFLRNAASFYVDNGQFDIALSKASKGADYIKRTQGTKTLMYFYQLTNLAELHLKAGKFKQSLDYSKQGLQIVQAEISNSTSLLDSIKIELKKPEAVLLKAKAEYYLLKNKNKKTLSQLLEELNSAISIIERRKSVIREAKDISVMMAGHAELLQFIKKITLDLYELTNDQAYINQLIDLQESGTYYRIRSRLDKSDSVRFAHVPLAVQQKEKELKAALQVSLTSGNGDAEAMQRYFAAVKDWDLFVASLKKDHPEYYRMRYGSLVKSVPDVQQSLPQNSTLVRYMFVDKQLYALVADRNQRHWVALKPSGLDSSIRIIADYGADTKKVTGVLHELYQQLWQPLAQHIHTKKIILIPDGILFNLNFEILTPKKINGYEELVSSSLLSTYTFSYHYTLTLVGQQKTSSGMPGNFVAFAPGFLEEGKKQYAATVKDSFQLDRSYIRLLPQPFTLDFVEKAQSLFGGTAYVNNASTASSFKEHAGQNKIIHIGTHAESNNLQPEFSRLIFSKNDEGEANSLFLHELYNCDLRSELAVLTACESGKPGYQDGEGMISLAHAFNYAGSESMVTGLWMIDEKASTLLMESFYDHLLKGMDKDEALRQAKLNYLASAKGRMLAPPYWAGLVLMGDTSPVVVEKRSTAWIWWVGGAVLVLGGILFVRRKRI</sequence>
<dbReference type="SUPFAM" id="SSF48452">
    <property type="entry name" value="TPR-like"/>
    <property type="match status" value="2"/>
</dbReference>
<keyword evidence="1" id="KW-0472">Membrane</keyword>
<evidence type="ECO:0000313" key="4">
    <source>
        <dbReference type="EMBL" id="MCG2615367.1"/>
    </source>
</evidence>
<accession>A0ABS9KSR0</accession>
<dbReference type="InterPro" id="IPR024983">
    <property type="entry name" value="CHAT_dom"/>
</dbReference>
<reference evidence="4" key="1">
    <citation type="submission" date="2022-01" db="EMBL/GenBank/DDBJ databases">
        <authorList>
            <person name="Jo J.-H."/>
            <person name="Im W.-T."/>
        </authorList>
    </citation>
    <scope>NUCLEOTIDE SEQUENCE</scope>
    <source>
        <strain evidence="4">NA20</strain>
    </source>
</reference>
<dbReference type="Pfam" id="PF12770">
    <property type="entry name" value="CHAT"/>
    <property type="match status" value="1"/>
</dbReference>
<dbReference type="InterPro" id="IPR011990">
    <property type="entry name" value="TPR-like_helical_dom_sf"/>
</dbReference>